<evidence type="ECO:0000256" key="2">
    <source>
        <dbReference type="ARBA" id="ARBA00022679"/>
    </source>
</evidence>
<evidence type="ECO:0000313" key="6">
    <source>
        <dbReference type="EMBL" id="PIE24950.1"/>
    </source>
</evidence>
<sequence length="313" mass="35075">MIMEAIKEAWVFVAMPSEKAPVLAGRLVTDGNRGRFVYGQNYLSRADRFALDPINLPLVEHTQEVLGNDGVPTVLLDAGPDNWGRTLMLALHTRYPQNKLEELLATKGTGVGAVRVSLSRTAPKAPPEYLEMSSLKDINENIQTLIESGQITPELLKQLEPGSMMGGARPKSVVKADDGSLHIAKFTRPDDIFDQSKAEQMSYLMMRESGITTAESELINVAGQSIILVKRFDVEPGYRRHFISAHALMYQPRVRQNQLEAYFSYPALSDLILKIGTCDNDRAELFRRMVFNVAIGNTDDHLRNHGFLKKYRK</sequence>
<keyword evidence="2 6" id="KW-0808">Transferase</keyword>
<evidence type="ECO:0000259" key="4">
    <source>
        <dbReference type="Pfam" id="PF07804"/>
    </source>
</evidence>
<dbReference type="InterPro" id="IPR052028">
    <property type="entry name" value="HipA_Ser/Thr_kinase"/>
</dbReference>
<accession>A0A2G6JP04</accession>
<dbReference type="InterPro" id="IPR017508">
    <property type="entry name" value="HipA_N1"/>
</dbReference>
<dbReference type="Pfam" id="PF13657">
    <property type="entry name" value="Couple_hipA"/>
    <property type="match status" value="1"/>
</dbReference>
<dbReference type="AlphaFoldDB" id="A0A2G6JP04"/>
<dbReference type="InterPro" id="IPR012893">
    <property type="entry name" value="HipA-like_C"/>
</dbReference>
<dbReference type="GO" id="GO:0005829">
    <property type="term" value="C:cytosol"/>
    <property type="evidence" value="ECO:0007669"/>
    <property type="project" value="TreeGrafter"/>
</dbReference>
<organism evidence="6 7">
    <name type="scientific">Neptuniibacter caesariensis</name>
    <dbReference type="NCBI Taxonomy" id="207954"/>
    <lineage>
        <taxon>Bacteria</taxon>
        <taxon>Pseudomonadati</taxon>
        <taxon>Pseudomonadota</taxon>
        <taxon>Gammaproteobacteria</taxon>
        <taxon>Oceanospirillales</taxon>
        <taxon>Oceanospirillaceae</taxon>
        <taxon>Neptuniibacter</taxon>
    </lineage>
</organism>
<name>A0A2G6JP04_NEPCE</name>
<reference evidence="6 7" key="1">
    <citation type="submission" date="2017-10" db="EMBL/GenBank/DDBJ databases">
        <title>Novel microbial diversity and functional potential in the marine mammal oral microbiome.</title>
        <authorList>
            <person name="Dudek N.K."/>
            <person name="Sun C.L."/>
            <person name="Burstein D."/>
            <person name="Kantor R.S."/>
            <person name="Aliaga Goltsman D.S."/>
            <person name="Bik E.M."/>
            <person name="Thomas B.C."/>
            <person name="Banfield J.F."/>
            <person name="Relman D.A."/>
        </authorList>
    </citation>
    <scope>NUCLEOTIDE SEQUENCE [LARGE SCALE GENOMIC DNA]</scope>
    <source>
        <strain evidence="6">DOLJORAL78_47_21</strain>
    </source>
</reference>
<dbReference type="Proteomes" id="UP000243469">
    <property type="component" value="Unassembled WGS sequence"/>
</dbReference>
<comment type="similarity">
    <text evidence="1">Belongs to the HipA Ser/Thr kinase family.</text>
</comment>
<dbReference type="PANTHER" id="PTHR37419:SF8">
    <property type="entry name" value="TOXIN YJJJ"/>
    <property type="match status" value="1"/>
</dbReference>
<evidence type="ECO:0000256" key="1">
    <source>
        <dbReference type="ARBA" id="ARBA00010164"/>
    </source>
</evidence>
<gene>
    <name evidence="6" type="ORF">CSA60_02140</name>
</gene>
<comment type="caution">
    <text evidence="6">The sequence shown here is derived from an EMBL/GenBank/DDBJ whole genome shotgun (WGS) entry which is preliminary data.</text>
</comment>
<evidence type="ECO:0000259" key="5">
    <source>
        <dbReference type="Pfam" id="PF13657"/>
    </source>
</evidence>
<keyword evidence="6" id="KW-0328">Glycosyltransferase</keyword>
<dbReference type="PANTHER" id="PTHR37419">
    <property type="entry name" value="SERINE/THREONINE-PROTEIN KINASE TOXIN HIPA"/>
    <property type="match status" value="1"/>
</dbReference>
<dbReference type="GO" id="GO:0016757">
    <property type="term" value="F:glycosyltransferase activity"/>
    <property type="evidence" value="ECO:0007669"/>
    <property type="project" value="UniProtKB-KW"/>
</dbReference>
<dbReference type="Pfam" id="PF07804">
    <property type="entry name" value="HipA_C"/>
    <property type="match status" value="1"/>
</dbReference>
<dbReference type="GO" id="GO:0004674">
    <property type="term" value="F:protein serine/threonine kinase activity"/>
    <property type="evidence" value="ECO:0007669"/>
    <property type="project" value="TreeGrafter"/>
</dbReference>
<protein>
    <submittedName>
        <fullName evidence="6">Amidophosphoribosyltransferase</fullName>
    </submittedName>
</protein>
<proteinExistence type="inferred from homology"/>
<keyword evidence="3" id="KW-0418">Kinase</keyword>
<evidence type="ECO:0000313" key="7">
    <source>
        <dbReference type="Proteomes" id="UP000243469"/>
    </source>
</evidence>
<dbReference type="EMBL" id="PDSH01000014">
    <property type="protein sequence ID" value="PIE24950.1"/>
    <property type="molecule type" value="Genomic_DNA"/>
</dbReference>
<feature type="domain" description="HipA-like C-terminal" evidence="4">
    <location>
        <begin position="165"/>
        <end position="310"/>
    </location>
</feature>
<evidence type="ECO:0000256" key="3">
    <source>
        <dbReference type="ARBA" id="ARBA00022777"/>
    </source>
</evidence>
<feature type="domain" description="HipA N-terminal subdomain 1" evidence="5">
    <location>
        <begin position="23"/>
        <end position="116"/>
    </location>
</feature>